<feature type="compositionally biased region" description="Basic and acidic residues" evidence="2">
    <location>
        <begin position="531"/>
        <end position="544"/>
    </location>
</feature>
<dbReference type="EMBL" id="MLAK01000869">
    <property type="protein sequence ID" value="OHT02408.1"/>
    <property type="molecule type" value="Genomic_DNA"/>
</dbReference>
<gene>
    <name evidence="3" type="ORF">TRFO_30550</name>
</gene>
<dbReference type="AlphaFoldDB" id="A0A1J4JVE8"/>
<dbReference type="GeneID" id="94842123"/>
<keyword evidence="1" id="KW-0175">Coiled coil</keyword>
<dbReference type="Proteomes" id="UP000179807">
    <property type="component" value="Unassembled WGS sequence"/>
</dbReference>
<organism evidence="3 4">
    <name type="scientific">Tritrichomonas foetus</name>
    <dbReference type="NCBI Taxonomy" id="1144522"/>
    <lineage>
        <taxon>Eukaryota</taxon>
        <taxon>Metamonada</taxon>
        <taxon>Parabasalia</taxon>
        <taxon>Tritrichomonadida</taxon>
        <taxon>Tritrichomonadidae</taxon>
        <taxon>Tritrichomonas</taxon>
    </lineage>
</organism>
<name>A0A1J4JVE8_9EUKA</name>
<evidence type="ECO:0000256" key="1">
    <source>
        <dbReference type="SAM" id="Coils"/>
    </source>
</evidence>
<protein>
    <submittedName>
        <fullName evidence="3">Uncharacterized protein</fullName>
    </submittedName>
</protein>
<evidence type="ECO:0000313" key="3">
    <source>
        <dbReference type="EMBL" id="OHT02408.1"/>
    </source>
</evidence>
<sequence>MSKVEKPGKKPALKTGSNIVQMMEKLKKTKSDQAIKKTGTLALPQLNQLPRNTDNSSNVYTHLLLPTDAQAHDIQCTLKIRTESISLSKTSPANSVLTNKYYFTSVTANDNYEEALGRFHTEIVKFMSGGNAVLATISESSLHSTFLNNTTNYILNLNRNLEKAKQREFGVKFYDDINSSKLLETTNITGINFDDINNKVIKIALITPNDPPFSYLFLVNLTEYSDIRNFADIVYQIRKKKDKINTNLPIFRQISQICKKNSTISIILMLSSLNEKLMSFFSLKKKSFIIDDSLNLDKNEEDSSFSIDPFASFHFTKSQSTTDQISSQNLQNMNDSLNLTVNGNMNQNRDFENFLVARAENEINESLKATDTNDSIMNFLQMLSISEKENQSNVKKIEEIHQSIEKLKTNLDEIKKRSNLAQSEVNKTKSEIQIIEEENEKQQEENERLKRNIREMILRNIQLKAKFDNLMIELRERDESVKEKRQRILNEKEKELKEKITQNEEKFQSEFSKRNIKLNEKSKILFSLSSKSKETENEVDHRSENINTLNKMNS</sequence>
<dbReference type="RefSeq" id="XP_068355544.1">
    <property type="nucleotide sequence ID" value="XM_068507419.1"/>
</dbReference>
<feature type="compositionally biased region" description="Polar residues" evidence="2">
    <location>
        <begin position="545"/>
        <end position="554"/>
    </location>
</feature>
<feature type="coiled-coil region" evidence="1">
    <location>
        <begin position="397"/>
        <end position="510"/>
    </location>
</feature>
<feature type="region of interest" description="Disordered" evidence="2">
    <location>
        <begin position="530"/>
        <end position="554"/>
    </location>
</feature>
<accession>A0A1J4JVE8</accession>
<evidence type="ECO:0000256" key="2">
    <source>
        <dbReference type="SAM" id="MobiDB-lite"/>
    </source>
</evidence>
<comment type="caution">
    <text evidence="3">The sequence shown here is derived from an EMBL/GenBank/DDBJ whole genome shotgun (WGS) entry which is preliminary data.</text>
</comment>
<dbReference type="VEuPathDB" id="TrichDB:TRFO_30550"/>
<keyword evidence="4" id="KW-1185">Reference proteome</keyword>
<reference evidence="3" key="1">
    <citation type="submission" date="2016-10" db="EMBL/GenBank/DDBJ databases">
        <authorList>
            <person name="Benchimol M."/>
            <person name="Almeida L.G."/>
            <person name="Vasconcelos A.T."/>
            <person name="Perreira-Neves A."/>
            <person name="Rosa I.A."/>
            <person name="Tasca T."/>
            <person name="Bogo M.R."/>
            <person name="de Souza W."/>
        </authorList>
    </citation>
    <scope>NUCLEOTIDE SEQUENCE [LARGE SCALE GENOMIC DNA]</scope>
    <source>
        <strain evidence="3">K</strain>
    </source>
</reference>
<proteinExistence type="predicted"/>
<evidence type="ECO:0000313" key="4">
    <source>
        <dbReference type="Proteomes" id="UP000179807"/>
    </source>
</evidence>